<dbReference type="EMBL" id="JARPXR010000010">
    <property type="protein sequence ID" value="MDT2584301.1"/>
    <property type="molecule type" value="Genomic_DNA"/>
</dbReference>
<dbReference type="AlphaFoldDB" id="A0AAJ2IV93"/>
<dbReference type="RefSeq" id="WP_046401097.1">
    <property type="nucleotide sequence ID" value="NZ_JAMWFR010000009.1"/>
</dbReference>
<comment type="caution">
    <text evidence="2">The sequence shown here is derived from an EMBL/GenBank/DDBJ whole genome shotgun (WGS) entry which is preliminary data.</text>
</comment>
<evidence type="ECO:0000313" key="2">
    <source>
        <dbReference type="EMBL" id="MDT2584301.1"/>
    </source>
</evidence>
<accession>A0AAJ2IV93</accession>
<evidence type="ECO:0000313" key="3">
    <source>
        <dbReference type="Proteomes" id="UP001262817"/>
    </source>
</evidence>
<sequence>MSFSEETFQIEIRELYIQKFIKKMKQVDREQGALLEKEGWFYKETAERRVMFTFGEVVLVRRCYVKKGKRRYPVDEYLGLEPYSRYSKELLYKIAVTAVDLTCRKAAAHFKELLQLDISKDTVCKARKLATQLYKEREDYRFFDEEEFIKKEVKVLYIEGDGLLLSTPEANDKKKKTDFSHFLIHEGLEKEYGKRQKTVHHHEIWSTSNKAAREKVMDYLYNHYEITKDTLLIPNSDMGHGYTPYVFDEIAKTFSCQHVHFWDKYHLRKEISKMMKPFPLTFEEGLFQAIAQHDKKAVKEILNRASALIPEKEEAFGESFVTFSRKLLRNFAYTKSPESRGLSSAGIGIMESNHTKLSYRMKKQARHWSVEGALIMGQMILDKAEGKLHDLFFGDWREKYAKYKDLDCLSVQQFLKRGERSSGIRQVKQANKSGRARYF</sequence>
<dbReference type="Proteomes" id="UP001262817">
    <property type="component" value="Unassembled WGS sequence"/>
</dbReference>
<gene>
    <name evidence="2" type="ORF">P7D17_09335</name>
</gene>
<dbReference type="NCBIfam" id="NF033529">
    <property type="entry name" value="transpos_ISLre2"/>
    <property type="match status" value="1"/>
</dbReference>
<dbReference type="Pfam" id="PF06782">
    <property type="entry name" value="UPF0236"/>
    <property type="match status" value="1"/>
</dbReference>
<comment type="similarity">
    <text evidence="1">Belongs to the UPF0236 family.</text>
</comment>
<evidence type="ECO:0000256" key="1">
    <source>
        <dbReference type="ARBA" id="ARBA00006539"/>
    </source>
</evidence>
<reference evidence="2" key="1">
    <citation type="submission" date="2023-03" db="EMBL/GenBank/DDBJ databases">
        <authorList>
            <person name="Shen W."/>
            <person name="Cai J."/>
        </authorList>
    </citation>
    <scope>NUCLEOTIDE SEQUENCE</scope>
    <source>
        <strain evidence="2">P86-2</strain>
    </source>
</reference>
<name>A0AAJ2IV93_9LACT</name>
<organism evidence="2 3">
    <name type="scientific">Lactococcus petauri</name>
    <dbReference type="NCBI Taxonomy" id="1940789"/>
    <lineage>
        <taxon>Bacteria</taxon>
        <taxon>Bacillati</taxon>
        <taxon>Bacillota</taxon>
        <taxon>Bacilli</taxon>
        <taxon>Lactobacillales</taxon>
        <taxon>Streptococcaceae</taxon>
        <taxon>Lactococcus</taxon>
    </lineage>
</organism>
<dbReference type="InterPro" id="IPR009620">
    <property type="entry name" value="UPF0236"/>
</dbReference>
<proteinExistence type="inferred from homology"/>
<protein>
    <submittedName>
        <fullName evidence="2">ISLre2 family transposase</fullName>
    </submittedName>
</protein>